<dbReference type="EMBL" id="JBHRTB010000010">
    <property type="protein sequence ID" value="MFC3143884.1"/>
    <property type="molecule type" value="Genomic_DNA"/>
</dbReference>
<accession>A0ABV7GQJ9</accession>
<organism evidence="2 3">
    <name type="scientific">Psychromarinibacter halotolerans</name>
    <dbReference type="NCBI Taxonomy" id="1775175"/>
    <lineage>
        <taxon>Bacteria</taxon>
        <taxon>Pseudomonadati</taxon>
        <taxon>Pseudomonadota</taxon>
        <taxon>Alphaproteobacteria</taxon>
        <taxon>Rhodobacterales</taxon>
        <taxon>Paracoccaceae</taxon>
        <taxon>Psychromarinibacter</taxon>
    </lineage>
</organism>
<name>A0ABV7GQJ9_9RHOB</name>
<dbReference type="Pfam" id="PF07310">
    <property type="entry name" value="PAS_5"/>
    <property type="match status" value="1"/>
</dbReference>
<keyword evidence="3" id="KW-1185">Reference proteome</keyword>
<feature type="region of interest" description="Disordered" evidence="1">
    <location>
        <begin position="184"/>
        <end position="233"/>
    </location>
</feature>
<gene>
    <name evidence="2" type="ORF">ACFOGP_14275</name>
</gene>
<proteinExistence type="predicted"/>
<protein>
    <submittedName>
        <fullName evidence="2">PAS domain-containing protein</fullName>
    </submittedName>
</protein>
<reference evidence="3" key="1">
    <citation type="journal article" date="2019" name="Int. J. Syst. Evol. Microbiol.">
        <title>The Global Catalogue of Microorganisms (GCM) 10K type strain sequencing project: providing services to taxonomists for standard genome sequencing and annotation.</title>
        <authorList>
            <consortium name="The Broad Institute Genomics Platform"/>
            <consortium name="The Broad Institute Genome Sequencing Center for Infectious Disease"/>
            <person name="Wu L."/>
            <person name="Ma J."/>
        </authorList>
    </citation>
    <scope>NUCLEOTIDE SEQUENCE [LARGE SCALE GENOMIC DNA]</scope>
    <source>
        <strain evidence="3">KCTC 52366</strain>
    </source>
</reference>
<evidence type="ECO:0000313" key="2">
    <source>
        <dbReference type="EMBL" id="MFC3143884.1"/>
    </source>
</evidence>
<sequence>MELRHRGFDNVVSLFGKAVPLKYPAIAQVDAYWEGLRQGRLMPDRAEVDPRGMDTALEYAFLMEHVAPGIARVRISGMHLRDLLGMEVRGMPLTAFFLPEARERIQKAVEAVVTTPQVADISLSGQRGIGRPALPARLFLAPLTNTEGRGNPRILACLESHGEIGRAPRRFTVDQVQMRRIVATAEPSAPEPDDAPTLTQAPAPTGFAEPAMQFRSRAQRPSLRLVQPDTDRD</sequence>
<comment type="caution">
    <text evidence="2">The sequence shown here is derived from an EMBL/GenBank/DDBJ whole genome shotgun (WGS) entry which is preliminary data.</text>
</comment>
<evidence type="ECO:0000256" key="1">
    <source>
        <dbReference type="SAM" id="MobiDB-lite"/>
    </source>
</evidence>
<evidence type="ECO:0000313" key="3">
    <source>
        <dbReference type="Proteomes" id="UP001595632"/>
    </source>
</evidence>
<dbReference type="InterPro" id="IPR009922">
    <property type="entry name" value="DUF1457"/>
</dbReference>
<dbReference type="RefSeq" id="WP_275631154.1">
    <property type="nucleotide sequence ID" value="NZ_JARGYD010000001.1"/>
</dbReference>
<dbReference type="Proteomes" id="UP001595632">
    <property type="component" value="Unassembled WGS sequence"/>
</dbReference>